<gene>
    <name evidence="2" type="ORF">KIN20_027606</name>
</gene>
<reference evidence="2" key="1">
    <citation type="submission" date="2021-06" db="EMBL/GenBank/DDBJ databases">
        <title>Parelaphostrongylus tenuis whole genome reference sequence.</title>
        <authorList>
            <person name="Garwood T.J."/>
            <person name="Larsen P.A."/>
            <person name="Fountain-Jones N.M."/>
            <person name="Garbe J.R."/>
            <person name="Macchietto M.G."/>
            <person name="Kania S.A."/>
            <person name="Gerhold R.W."/>
            <person name="Richards J.E."/>
            <person name="Wolf T.M."/>
        </authorList>
    </citation>
    <scope>NUCLEOTIDE SEQUENCE</scope>
    <source>
        <strain evidence="2">MNPRO001-30</strain>
        <tissue evidence="2">Meninges</tissue>
    </source>
</reference>
<evidence type="ECO:0000256" key="1">
    <source>
        <dbReference type="SAM" id="MobiDB-lite"/>
    </source>
</evidence>
<protein>
    <submittedName>
        <fullName evidence="2">Uncharacterized protein</fullName>
    </submittedName>
</protein>
<proteinExistence type="predicted"/>
<feature type="compositionally biased region" description="Basic and acidic residues" evidence="1">
    <location>
        <begin position="43"/>
        <end position="52"/>
    </location>
</feature>
<dbReference type="Proteomes" id="UP001196413">
    <property type="component" value="Unassembled WGS sequence"/>
</dbReference>
<feature type="compositionally biased region" description="Basic residues" evidence="1">
    <location>
        <begin position="1"/>
        <end position="22"/>
    </location>
</feature>
<name>A0AAD5WE30_PARTN</name>
<feature type="region of interest" description="Disordered" evidence="1">
    <location>
        <begin position="1"/>
        <end position="54"/>
    </location>
</feature>
<organism evidence="2 3">
    <name type="scientific">Parelaphostrongylus tenuis</name>
    <name type="common">Meningeal worm</name>
    <dbReference type="NCBI Taxonomy" id="148309"/>
    <lineage>
        <taxon>Eukaryota</taxon>
        <taxon>Metazoa</taxon>
        <taxon>Ecdysozoa</taxon>
        <taxon>Nematoda</taxon>
        <taxon>Chromadorea</taxon>
        <taxon>Rhabditida</taxon>
        <taxon>Rhabditina</taxon>
        <taxon>Rhabditomorpha</taxon>
        <taxon>Strongyloidea</taxon>
        <taxon>Metastrongylidae</taxon>
        <taxon>Parelaphostrongylus</taxon>
    </lineage>
</organism>
<keyword evidence="3" id="KW-1185">Reference proteome</keyword>
<dbReference type="EMBL" id="JAHQIW010005677">
    <property type="protein sequence ID" value="KAJ1366832.1"/>
    <property type="molecule type" value="Genomic_DNA"/>
</dbReference>
<accession>A0AAD5WE30</accession>
<evidence type="ECO:0000313" key="2">
    <source>
        <dbReference type="EMBL" id="KAJ1366832.1"/>
    </source>
</evidence>
<comment type="caution">
    <text evidence="2">The sequence shown here is derived from an EMBL/GenBank/DDBJ whole genome shotgun (WGS) entry which is preliminary data.</text>
</comment>
<sequence length="143" mass="16403">MGGAKTKKQQQKKNKNSQRTKMRHLDGESTNQTEQQGCTNELNPHRHTERSEQAVGRHLAATCFTIMSPPRLVRYDRRCRHDEGVEGKAYGVWTCGFAFVSSRMIQPPPQLLLERKLVQNLYERETTLNQAANSSVVRYCVVK</sequence>
<evidence type="ECO:0000313" key="3">
    <source>
        <dbReference type="Proteomes" id="UP001196413"/>
    </source>
</evidence>
<feature type="compositionally biased region" description="Polar residues" evidence="1">
    <location>
        <begin position="28"/>
        <end position="42"/>
    </location>
</feature>
<dbReference type="AlphaFoldDB" id="A0AAD5WE30"/>